<dbReference type="RefSeq" id="WP_009537220.1">
    <property type="nucleotide sequence ID" value="NZ_JH414505.1"/>
</dbReference>
<dbReference type="InterPro" id="IPR036390">
    <property type="entry name" value="WH_DNA-bd_sf"/>
</dbReference>
<evidence type="ECO:0000256" key="5">
    <source>
        <dbReference type="ARBA" id="ARBA00023163"/>
    </source>
</evidence>
<dbReference type="GO" id="GO:0003677">
    <property type="term" value="F:DNA binding"/>
    <property type="evidence" value="ECO:0007669"/>
    <property type="project" value="UniProtKB-KW"/>
</dbReference>
<dbReference type="PROSITE" id="PS50995">
    <property type="entry name" value="HTH_MARR_2"/>
    <property type="match status" value="1"/>
</dbReference>
<accession>G9WX79</accession>
<sequence length="149" mass="17497">MQEEYKELRLENQLCFPLYACAKEVTRRYKPFLDPLDLTYTQYITMMVMWEKKEVRVKDLGEVLYLDSGTLTPLLKRLEQKGLITRARYRDDERALCVHITEEGEKLQEKAKSVPHSMHACIPLSLEEIGILKKLLSRTLHAMENPEIV</sequence>
<keyword evidence="11" id="KW-1185">Reference proteome</keyword>
<evidence type="ECO:0000256" key="1">
    <source>
        <dbReference type="ARBA" id="ARBA00004496"/>
    </source>
</evidence>
<name>G9WX79_9FIRM</name>
<evidence type="ECO:0000256" key="6">
    <source>
        <dbReference type="ARBA" id="ARBA00046337"/>
    </source>
</evidence>
<dbReference type="InterPro" id="IPR000835">
    <property type="entry name" value="HTH_MarR-typ"/>
</dbReference>
<evidence type="ECO:0000256" key="8">
    <source>
        <dbReference type="ARBA" id="ARBA00047207"/>
    </source>
</evidence>
<protein>
    <recommendedName>
        <fullName evidence="7">HTH-type transcriptional regulator SarZ</fullName>
    </recommendedName>
    <alternativeName>
        <fullName evidence="8">Staphylococcal accessory regulator Z</fullName>
    </alternativeName>
</protein>
<evidence type="ECO:0000259" key="9">
    <source>
        <dbReference type="PROSITE" id="PS50995"/>
    </source>
</evidence>
<dbReference type="HOGENOM" id="CLU_083287_3_2_9"/>
<dbReference type="InterPro" id="IPR036388">
    <property type="entry name" value="WH-like_DNA-bd_sf"/>
</dbReference>
<dbReference type="FunFam" id="1.10.10.10:FF:000163">
    <property type="entry name" value="MarR family transcriptional regulator"/>
    <property type="match status" value="1"/>
</dbReference>
<dbReference type="Pfam" id="PF22381">
    <property type="entry name" value="Staph_reg_Sar_Rot"/>
    <property type="match status" value="1"/>
</dbReference>
<evidence type="ECO:0000256" key="4">
    <source>
        <dbReference type="ARBA" id="ARBA00023125"/>
    </source>
</evidence>
<dbReference type="InterPro" id="IPR055166">
    <property type="entry name" value="Transc_reg_Sar_Rot_HTH"/>
</dbReference>
<comment type="caution">
    <text evidence="10">The sequence shown here is derived from an EMBL/GenBank/DDBJ whole genome shotgun (WGS) entry which is preliminary data.</text>
</comment>
<dbReference type="AlphaFoldDB" id="G9WX79"/>
<dbReference type="Gene3D" id="1.10.10.10">
    <property type="entry name" value="Winged helix-like DNA-binding domain superfamily/Winged helix DNA-binding domain"/>
    <property type="match status" value="1"/>
</dbReference>
<dbReference type="SUPFAM" id="SSF46785">
    <property type="entry name" value="Winged helix' DNA-binding domain"/>
    <property type="match status" value="1"/>
</dbReference>
<reference evidence="10 11" key="1">
    <citation type="submission" date="2011-08" db="EMBL/GenBank/DDBJ databases">
        <title>The Genome Sequence of Oribacterium sp. ACB7.</title>
        <authorList>
            <consortium name="The Broad Institute Genome Sequencing Platform"/>
            <person name="Earl A."/>
            <person name="Ward D."/>
            <person name="Feldgarden M."/>
            <person name="Gevers D."/>
            <person name="Sizova M."/>
            <person name="Hazen A."/>
            <person name="Epstein S."/>
            <person name="Young S.K."/>
            <person name="Zeng Q."/>
            <person name="Gargeya S."/>
            <person name="Fitzgerald M."/>
            <person name="Haas B."/>
            <person name="Abouelleil A."/>
            <person name="Alvarado L."/>
            <person name="Arachchi H.M."/>
            <person name="Berlin A."/>
            <person name="Brown A."/>
            <person name="Chapman S.B."/>
            <person name="Chen Z."/>
            <person name="Dunbar C."/>
            <person name="Freedman E."/>
            <person name="Gearin G."/>
            <person name="Gellesch M."/>
            <person name="Goldberg J."/>
            <person name="Griggs A."/>
            <person name="Gujja S."/>
            <person name="Heiman D."/>
            <person name="Howarth C."/>
            <person name="Larson L."/>
            <person name="Lui A."/>
            <person name="MacDonald P.J.P."/>
            <person name="Montmayeur A."/>
            <person name="Murphy C."/>
            <person name="Neiman D."/>
            <person name="Pearson M."/>
            <person name="Priest M."/>
            <person name="Roberts A."/>
            <person name="Saif S."/>
            <person name="Shea T."/>
            <person name="Shenoy N."/>
            <person name="Sisk P."/>
            <person name="Stolte C."/>
            <person name="Sykes S."/>
            <person name="Wortman J."/>
            <person name="Nusbaum C."/>
            <person name="Birren B."/>
        </authorList>
    </citation>
    <scope>NUCLEOTIDE SEQUENCE [LARGE SCALE GENOMIC DNA]</scope>
    <source>
        <strain evidence="10 11">ACB7</strain>
    </source>
</reference>
<keyword evidence="3" id="KW-0805">Transcription regulation</keyword>
<keyword evidence="5" id="KW-0804">Transcription</keyword>
<dbReference type="Proteomes" id="UP000003527">
    <property type="component" value="Unassembled WGS sequence"/>
</dbReference>
<keyword evidence="2" id="KW-0963">Cytoplasm</keyword>
<organism evidence="10 11">
    <name type="scientific">Oribacterium asaccharolyticum ACB7</name>
    <dbReference type="NCBI Taxonomy" id="796944"/>
    <lineage>
        <taxon>Bacteria</taxon>
        <taxon>Bacillati</taxon>
        <taxon>Bacillota</taxon>
        <taxon>Clostridia</taxon>
        <taxon>Lachnospirales</taxon>
        <taxon>Lachnospiraceae</taxon>
        <taxon>Oribacterium</taxon>
    </lineage>
</organism>
<dbReference type="PANTHER" id="PTHR42756:SF1">
    <property type="entry name" value="TRANSCRIPTIONAL REPRESSOR OF EMRAB OPERON"/>
    <property type="match status" value="1"/>
</dbReference>
<evidence type="ECO:0000256" key="3">
    <source>
        <dbReference type="ARBA" id="ARBA00023015"/>
    </source>
</evidence>
<evidence type="ECO:0000313" key="11">
    <source>
        <dbReference type="Proteomes" id="UP000003527"/>
    </source>
</evidence>
<proteinExistence type="inferred from homology"/>
<dbReference type="EMBL" id="AFZD01000021">
    <property type="protein sequence ID" value="EHL09412.1"/>
    <property type="molecule type" value="Genomic_DNA"/>
</dbReference>
<evidence type="ECO:0000256" key="2">
    <source>
        <dbReference type="ARBA" id="ARBA00022490"/>
    </source>
</evidence>
<dbReference type="PRINTS" id="PR00598">
    <property type="entry name" value="HTHMARR"/>
</dbReference>
<comment type="similarity">
    <text evidence="6">Belongs to the SarZ family.</text>
</comment>
<comment type="subcellular location">
    <subcellularLocation>
        <location evidence="1">Cytoplasm</location>
    </subcellularLocation>
</comment>
<feature type="domain" description="HTH marR-type" evidence="9">
    <location>
        <begin position="11"/>
        <end position="141"/>
    </location>
</feature>
<evidence type="ECO:0000256" key="7">
    <source>
        <dbReference type="ARBA" id="ARBA00047188"/>
    </source>
</evidence>
<keyword evidence="4" id="KW-0238">DNA-binding</keyword>
<dbReference type="PANTHER" id="PTHR42756">
    <property type="entry name" value="TRANSCRIPTIONAL REGULATOR, MARR"/>
    <property type="match status" value="1"/>
</dbReference>
<dbReference type="GO" id="GO:0003700">
    <property type="term" value="F:DNA-binding transcription factor activity"/>
    <property type="evidence" value="ECO:0007669"/>
    <property type="project" value="InterPro"/>
</dbReference>
<gene>
    <name evidence="10" type="ORF">HMPREF9624_01453</name>
</gene>
<dbReference type="SMART" id="SM00347">
    <property type="entry name" value="HTH_MARR"/>
    <property type="match status" value="1"/>
</dbReference>
<dbReference type="PATRIC" id="fig|796944.3.peg.2207"/>
<dbReference type="GO" id="GO:0005737">
    <property type="term" value="C:cytoplasm"/>
    <property type="evidence" value="ECO:0007669"/>
    <property type="project" value="UniProtKB-SubCell"/>
</dbReference>
<evidence type="ECO:0000313" key="10">
    <source>
        <dbReference type="EMBL" id="EHL09412.1"/>
    </source>
</evidence>